<feature type="repeat" description="ANK" evidence="8">
    <location>
        <begin position="43"/>
        <end position="75"/>
    </location>
</feature>
<evidence type="ECO:0000256" key="7">
    <source>
        <dbReference type="ARBA" id="ARBA00023242"/>
    </source>
</evidence>
<feature type="compositionally biased region" description="Low complexity" evidence="9">
    <location>
        <begin position="1340"/>
        <end position="1363"/>
    </location>
</feature>
<keyword evidence="12" id="KW-1185">Reference proteome</keyword>
<evidence type="ECO:0000256" key="5">
    <source>
        <dbReference type="ARBA" id="ARBA00022895"/>
    </source>
</evidence>
<evidence type="ECO:0000259" key="10">
    <source>
        <dbReference type="Pfam" id="PF10341"/>
    </source>
</evidence>
<evidence type="ECO:0000256" key="1">
    <source>
        <dbReference type="ARBA" id="ARBA00004123"/>
    </source>
</evidence>
<keyword evidence="3" id="KW-0158">Chromosome</keyword>
<feature type="compositionally biased region" description="Polar residues" evidence="9">
    <location>
        <begin position="1082"/>
        <end position="1097"/>
    </location>
</feature>
<feature type="repeat" description="ANK" evidence="8">
    <location>
        <begin position="77"/>
        <end position="113"/>
    </location>
</feature>
<accession>A0A0D2WSI1</accession>
<feature type="region of interest" description="Disordered" evidence="9">
    <location>
        <begin position="1032"/>
        <end position="1143"/>
    </location>
</feature>
<protein>
    <recommendedName>
        <fullName evidence="10">Shelterin complex subunit TPP1/Est3 domain-containing protein</fullName>
    </recommendedName>
</protein>
<dbReference type="GO" id="GO:0000781">
    <property type="term" value="C:chromosome, telomeric region"/>
    <property type="evidence" value="ECO:0007669"/>
    <property type="project" value="UniProtKB-SubCell"/>
</dbReference>
<organism evidence="11 12">
    <name type="scientific">Capsaspora owczarzaki (strain ATCC 30864)</name>
    <dbReference type="NCBI Taxonomy" id="595528"/>
    <lineage>
        <taxon>Eukaryota</taxon>
        <taxon>Filasterea</taxon>
        <taxon>Capsaspora</taxon>
    </lineage>
</organism>
<feature type="repeat" description="ANK" evidence="8">
    <location>
        <begin position="497"/>
        <end position="529"/>
    </location>
</feature>
<dbReference type="PROSITE" id="PS50297">
    <property type="entry name" value="ANK_REP_REGION"/>
    <property type="match status" value="5"/>
</dbReference>
<dbReference type="Pfam" id="PF10341">
    <property type="entry name" value="TPP1"/>
    <property type="match status" value="1"/>
</dbReference>
<feature type="repeat" description="ANK" evidence="8">
    <location>
        <begin position="430"/>
        <end position="462"/>
    </location>
</feature>
<dbReference type="STRING" id="595528.A0A0D2WSI1"/>
<evidence type="ECO:0000256" key="9">
    <source>
        <dbReference type="SAM" id="MobiDB-lite"/>
    </source>
</evidence>
<dbReference type="GO" id="GO:0042162">
    <property type="term" value="F:telomeric DNA binding"/>
    <property type="evidence" value="ECO:0007669"/>
    <property type="project" value="InterPro"/>
</dbReference>
<feature type="region of interest" description="Disordered" evidence="9">
    <location>
        <begin position="549"/>
        <end position="579"/>
    </location>
</feature>
<evidence type="ECO:0000256" key="3">
    <source>
        <dbReference type="ARBA" id="ARBA00022454"/>
    </source>
</evidence>
<reference evidence="12" key="1">
    <citation type="submission" date="2011-02" db="EMBL/GenBank/DDBJ databases">
        <title>The Genome Sequence of Capsaspora owczarzaki ATCC 30864.</title>
        <authorList>
            <person name="Russ C."/>
            <person name="Cuomo C."/>
            <person name="Burger G."/>
            <person name="Gray M.W."/>
            <person name="Holland P.W.H."/>
            <person name="King N."/>
            <person name="Lang F.B.F."/>
            <person name="Roger A.J."/>
            <person name="Ruiz-Trillo I."/>
            <person name="Young S.K."/>
            <person name="Zeng Q."/>
            <person name="Gargeya S."/>
            <person name="Alvarado L."/>
            <person name="Berlin A."/>
            <person name="Chapman S.B."/>
            <person name="Chen Z."/>
            <person name="Freedman E."/>
            <person name="Gellesch M."/>
            <person name="Goldberg J."/>
            <person name="Griggs A."/>
            <person name="Gujja S."/>
            <person name="Heilman E."/>
            <person name="Heiman D."/>
            <person name="Howarth C."/>
            <person name="Mehta T."/>
            <person name="Neiman D."/>
            <person name="Pearson M."/>
            <person name="Roberts A."/>
            <person name="Saif S."/>
            <person name="Shea T."/>
            <person name="Shenoy N."/>
            <person name="Sisk P."/>
            <person name="Stolte C."/>
            <person name="Sykes S."/>
            <person name="White J."/>
            <person name="Yandava C."/>
            <person name="Haas B."/>
            <person name="Nusbaum C."/>
            <person name="Birren B."/>
        </authorList>
    </citation>
    <scope>NUCLEOTIDE SEQUENCE</scope>
    <source>
        <strain evidence="12">ATCC 30864</strain>
    </source>
</reference>
<feature type="repeat" description="ANK" evidence="8">
    <location>
        <begin position="326"/>
        <end position="358"/>
    </location>
</feature>
<feature type="region of interest" description="Disordered" evidence="9">
    <location>
        <begin position="1157"/>
        <end position="1178"/>
    </location>
</feature>
<dbReference type="EMBL" id="KE346368">
    <property type="protein sequence ID" value="KJE95100.1"/>
    <property type="molecule type" value="Genomic_DNA"/>
</dbReference>
<evidence type="ECO:0000256" key="8">
    <source>
        <dbReference type="PROSITE-ProRule" id="PRU00023"/>
    </source>
</evidence>
<dbReference type="PhylomeDB" id="A0A0D2WSI1"/>
<evidence type="ECO:0000256" key="2">
    <source>
        <dbReference type="ARBA" id="ARBA00004574"/>
    </source>
</evidence>
<keyword evidence="5" id="KW-0779">Telomere</keyword>
<evidence type="ECO:0000256" key="4">
    <source>
        <dbReference type="ARBA" id="ARBA00022737"/>
    </source>
</evidence>
<evidence type="ECO:0000256" key="6">
    <source>
        <dbReference type="ARBA" id="ARBA00023043"/>
    </source>
</evidence>
<dbReference type="InterPro" id="IPR002110">
    <property type="entry name" value="Ankyrin_rpt"/>
</dbReference>
<dbReference type="InterPro" id="IPR019437">
    <property type="entry name" value="TPP1/Est3"/>
</dbReference>
<feature type="region of interest" description="Disordered" evidence="9">
    <location>
        <begin position="618"/>
        <end position="652"/>
    </location>
</feature>
<dbReference type="Pfam" id="PF13637">
    <property type="entry name" value="Ank_4"/>
    <property type="match status" value="2"/>
</dbReference>
<dbReference type="SUPFAM" id="SSF48403">
    <property type="entry name" value="Ankyrin repeat"/>
    <property type="match status" value="2"/>
</dbReference>
<dbReference type="Proteomes" id="UP000008743">
    <property type="component" value="Unassembled WGS sequence"/>
</dbReference>
<dbReference type="GO" id="GO:0005697">
    <property type="term" value="C:telomerase holoenzyme complex"/>
    <property type="evidence" value="ECO:0007669"/>
    <property type="project" value="InterPro"/>
</dbReference>
<feature type="compositionally biased region" description="Polar residues" evidence="9">
    <location>
        <begin position="1045"/>
        <end position="1074"/>
    </location>
</feature>
<name>A0A0D2WSI1_CAPO3</name>
<feature type="domain" description="Shelterin complex subunit TPP1/Est3" evidence="10">
    <location>
        <begin position="666"/>
        <end position="746"/>
    </location>
</feature>
<dbReference type="PROSITE" id="PS50088">
    <property type="entry name" value="ANK_REPEAT"/>
    <property type="match status" value="6"/>
</dbReference>
<feature type="repeat" description="ANK" evidence="8">
    <location>
        <begin position="392"/>
        <end position="424"/>
    </location>
</feature>
<proteinExistence type="predicted"/>
<feature type="compositionally biased region" description="Low complexity" evidence="9">
    <location>
        <begin position="553"/>
        <end position="574"/>
    </location>
</feature>
<dbReference type="OrthoDB" id="20872at2759"/>
<dbReference type="Gene3D" id="2.40.50.960">
    <property type="match status" value="1"/>
</dbReference>
<dbReference type="GO" id="GO:0007004">
    <property type="term" value="P:telomere maintenance via telomerase"/>
    <property type="evidence" value="ECO:0007669"/>
    <property type="project" value="InterPro"/>
</dbReference>
<feature type="region of interest" description="Disordered" evidence="9">
    <location>
        <begin position="167"/>
        <end position="190"/>
    </location>
</feature>
<feature type="compositionally biased region" description="Low complexity" evidence="9">
    <location>
        <begin position="1313"/>
        <end position="1324"/>
    </location>
</feature>
<evidence type="ECO:0000313" key="11">
    <source>
        <dbReference type="EMBL" id="KJE95100.1"/>
    </source>
</evidence>
<feature type="region of interest" description="Disordered" evidence="9">
    <location>
        <begin position="969"/>
        <end position="1006"/>
    </location>
</feature>
<dbReference type="InterPro" id="IPR036770">
    <property type="entry name" value="Ankyrin_rpt-contain_sf"/>
</dbReference>
<dbReference type="Pfam" id="PF12796">
    <property type="entry name" value="Ank_2"/>
    <property type="match status" value="2"/>
</dbReference>
<dbReference type="Gene3D" id="1.25.40.20">
    <property type="entry name" value="Ankyrin repeat-containing domain"/>
    <property type="match status" value="2"/>
</dbReference>
<dbReference type="PANTHER" id="PTHR24198:SF165">
    <property type="entry name" value="ANKYRIN REPEAT-CONTAINING PROTEIN-RELATED"/>
    <property type="match status" value="1"/>
</dbReference>
<keyword evidence="4" id="KW-0677">Repeat</keyword>
<keyword evidence="6 8" id="KW-0040">ANK repeat</keyword>
<gene>
    <name evidence="11" type="ORF">CAOG_009873</name>
</gene>
<feature type="compositionally biased region" description="Low complexity" evidence="9">
    <location>
        <begin position="624"/>
        <end position="633"/>
    </location>
</feature>
<keyword evidence="7" id="KW-0539">Nucleus</keyword>
<sequence length="1474" mass="156786">MEPVLEPLEPFETFFMDVRRNDLKAVQRQLDRLPLLVRSETRTRYQAIHLAALHGHQSMLDLLLDAGANLNARHGSTMRTPLMMACSNPNAEATLGVVARLLERGANVMLASQTNTTPIMLAAAVSSPAGLQRLQLLVKHVVLAAAASAATAATAAAAAAIDAVDPRSTAGIEQDHERTDDDEEEQLEHEASLLSESEILAEWIDRRNDHASSAVLIAATQGALDNLVLLLDTAENNGHRWRRWRRAAKNMENESGGDELDWVALAARLRLTAEARAWKRDASQVMLEDCPPRAGDALISAALAGENATVKFLLACGVSVDYTDNDQWTPLLAAVQGGHSSTVELLLKVGASPTIANVRRITPLMLSVILNRPELGSLLLDHGAPINQPTHVSATALSFAASLGHLDAATMLLERGATVDAHRVQDGISIGATPLYEAVSKGNIAMMRLLLKYGASLTFTRGIEATGLLLAAVKANQYDATLLLLDEGLPVTTCSASGEYPIHAAAHIGNAKILRLLLERDANPDTRRMHIEPEVSLMVIDSMIAEARATSIQQQPQQPQQPQQRQQQQQQQHQTSEVTLEQEGLIRHPWILQAVAGTGKTPSYPAAQLIRFLHIEPSPPPQAAPATTANQSAVNAAASGSTVGDGAEPAAAPAAPQQPVFALGELSDNVFSVKSVFTPEAIEMHTSKHQKPLAQIKGCVMHINKFRIVLNSTKTDVILIVDEFNFVGSEGCHQFVPSLQSLLGNPDAIAALTEIKAGVEAGSRGILVFQNAPKLAQLPSLQSAPKQPAAPPRQVEEVLTWVTRAMPAWNPSLTIRPPSPRLAFPPTSAHANGAGDSAQPITSSTSRQVLSFAEFVIPADQEELLNTLPGWETRPVDALSEEFTPAGAHSHFTQYPADPPYQRMQASQAYSLASQVPRLDGVGANDAGTEKFGMDDWTHSQLASAFPLTTHSEEDVVKLANPELIAVTDLPPDTGDYPALEMYIPSPPPADADGSNNPPAEGADQPTAMQIEPSATTTTTTTTTSAATAITEHAPVDDDEPPAHTLTSEPLPTSTIAENASSRNVENDNASTGDTDAPGQPTLAQTATDAENNMVENDSSRSVENESAVPNDVPGHQSPPKSPAQEADNESQPKWPKSAFGEGVAFVPDSTDNSMEDFDEDSFTSPDIAGEAVESRRSAPRKYLPLAGLIPRQPDRQVTVNIDSNLFALSTVQTDDESALETELPPNESASARAVVTSTGGTKTPDAAAAPPQPKETPHLFSPNPKSLATLASKQTAPSTPSPTTVAATLQPTPKGAHSERVAIDSPTSPTFAASRRSLPSLSATGPAKNAHPGRDQPVASPSIARRWSSAASSSSPSPSVPAGQPMKRIRLDGEASSPALAGDNTIDAQPPSPLQTTSINGFVVLPPLPAVLAHRHRQLLHERQLDEQRKSRAAGDPLTPDDLAYYRAQSIALGVFDAPLGASVFEAIDYMHW</sequence>
<evidence type="ECO:0000313" key="12">
    <source>
        <dbReference type="Proteomes" id="UP000008743"/>
    </source>
</evidence>
<comment type="subcellular location">
    <subcellularLocation>
        <location evidence="2">Chromosome</location>
        <location evidence="2">Telomere</location>
    </subcellularLocation>
    <subcellularLocation>
        <location evidence="1">Nucleus</location>
    </subcellularLocation>
</comment>
<dbReference type="SMART" id="SM00248">
    <property type="entry name" value="ANK"/>
    <property type="match status" value="8"/>
</dbReference>
<feature type="compositionally biased region" description="Low complexity" evidence="9">
    <location>
        <begin position="1276"/>
        <end position="1289"/>
    </location>
</feature>
<feature type="compositionally biased region" description="Polar residues" evidence="9">
    <location>
        <begin position="1264"/>
        <end position="1275"/>
    </location>
</feature>
<dbReference type="PANTHER" id="PTHR24198">
    <property type="entry name" value="ANKYRIN REPEAT AND PROTEIN KINASE DOMAIN-CONTAINING PROTEIN"/>
    <property type="match status" value="1"/>
</dbReference>
<feature type="region of interest" description="Disordered" evidence="9">
    <location>
        <begin position="1217"/>
        <end position="1366"/>
    </location>
</feature>
<dbReference type="InParanoid" id="A0A0D2WSI1"/>